<dbReference type="Proteomes" id="UP001498398">
    <property type="component" value="Unassembled WGS sequence"/>
</dbReference>
<reference evidence="3 4" key="1">
    <citation type="submission" date="2024-01" db="EMBL/GenBank/DDBJ databases">
        <title>A draft genome for the cacao thread blight pathogen Marasmiellus scandens.</title>
        <authorList>
            <person name="Baruah I.K."/>
            <person name="Leung J."/>
            <person name="Bukari Y."/>
            <person name="Amoako-Attah I."/>
            <person name="Meinhardt L.W."/>
            <person name="Bailey B.A."/>
            <person name="Cohen S.P."/>
        </authorList>
    </citation>
    <scope>NUCLEOTIDE SEQUENCE [LARGE SCALE GENOMIC DNA]</scope>
    <source>
        <strain evidence="3 4">GH-19</strain>
    </source>
</reference>
<feature type="domain" description="T6SS Phospholipase effector Tle1-like catalytic" evidence="2">
    <location>
        <begin position="12"/>
        <end position="355"/>
    </location>
</feature>
<evidence type="ECO:0000313" key="4">
    <source>
        <dbReference type="Proteomes" id="UP001498398"/>
    </source>
</evidence>
<dbReference type="InterPro" id="IPR018712">
    <property type="entry name" value="Tle1-like_cat"/>
</dbReference>
<dbReference type="EMBL" id="JBANRG010000011">
    <property type="protein sequence ID" value="KAK7462384.1"/>
    <property type="molecule type" value="Genomic_DNA"/>
</dbReference>
<dbReference type="PANTHER" id="PTHR33840">
    <property type="match status" value="1"/>
</dbReference>
<evidence type="ECO:0000313" key="3">
    <source>
        <dbReference type="EMBL" id="KAK7462384.1"/>
    </source>
</evidence>
<dbReference type="PANTHER" id="PTHR33840:SF2">
    <property type="entry name" value="TLE1 PHOSPHOLIPASE DOMAIN-CONTAINING PROTEIN"/>
    <property type="match status" value="1"/>
</dbReference>
<proteinExistence type="predicted"/>
<gene>
    <name evidence="3" type="ORF">VKT23_007983</name>
</gene>
<name>A0ABR1JLH6_9AGAR</name>
<comment type="caution">
    <text evidence="3">The sequence shown here is derived from an EMBL/GenBank/DDBJ whole genome shotgun (WGS) entry which is preliminary data.</text>
</comment>
<feature type="compositionally biased region" description="Basic and acidic residues" evidence="1">
    <location>
        <begin position="270"/>
        <end position="284"/>
    </location>
</feature>
<keyword evidence="4" id="KW-1185">Reference proteome</keyword>
<feature type="region of interest" description="Disordered" evidence="1">
    <location>
        <begin position="236"/>
        <end position="314"/>
    </location>
</feature>
<evidence type="ECO:0000256" key="1">
    <source>
        <dbReference type="SAM" id="MobiDB-lite"/>
    </source>
</evidence>
<sequence length="536" mass="59962">MSADSSSKPRIHVLCFDGTSSEYSAENTNVVKFFSLLKKDNFGEQLCYYQAGIGTFFAPGVVSPLFEWGAKMLDEAFAWYLNAHVMDGYRFLMQNYCVGDKICLFGFSRGAYTARALAGMLYKVGLLPRDNEEQIPFAYKLYIREDDEGITLSAGFKQTFCQDVRVEFLGVWDTVASVGVLMSKSLPFTMNNSSIKTFRHALSLDEHRARYKPNLWHWIPPDDDVRSKMLTAEANAKANGGFPSSSPQKKRKGLFSRSIHVTRKMRRSSRHSEEKQPIKEHVQEAEASSSSGSGSDDPQSPVQAQPAPQFPSSDDQTDVLEVWFTGCHADVGGGNVSNDTKQSLANIPLRWMVRQVMLSQCGIQFDQTALTRLNIPLVDEMFTKEPVPEPVRLVGEKIDPVDLGINGAKTEVTDKGKEVEKRSVTGQVDVPATPTPVPVPSPTQLSLDQLDSTTPLHDALVSQPLWWLLEILPLKYQYQDSKGIWQTSWAWNLGRGRAIVQSGPKFHNTVKDRMEDKELGYVPKARWDKGTEVYVG</sequence>
<feature type="compositionally biased region" description="Basic residues" evidence="1">
    <location>
        <begin position="248"/>
        <end position="269"/>
    </location>
</feature>
<feature type="compositionally biased region" description="Low complexity" evidence="1">
    <location>
        <begin position="285"/>
        <end position="314"/>
    </location>
</feature>
<accession>A0ABR1JLH6</accession>
<evidence type="ECO:0000259" key="2">
    <source>
        <dbReference type="Pfam" id="PF09994"/>
    </source>
</evidence>
<dbReference type="Pfam" id="PF09994">
    <property type="entry name" value="T6SS_Tle1-like_cat"/>
    <property type="match status" value="1"/>
</dbReference>
<protein>
    <recommendedName>
        <fullName evidence="2">T6SS Phospholipase effector Tle1-like catalytic domain-containing protein</fullName>
    </recommendedName>
</protein>
<organism evidence="3 4">
    <name type="scientific">Marasmiellus scandens</name>
    <dbReference type="NCBI Taxonomy" id="2682957"/>
    <lineage>
        <taxon>Eukaryota</taxon>
        <taxon>Fungi</taxon>
        <taxon>Dikarya</taxon>
        <taxon>Basidiomycota</taxon>
        <taxon>Agaricomycotina</taxon>
        <taxon>Agaricomycetes</taxon>
        <taxon>Agaricomycetidae</taxon>
        <taxon>Agaricales</taxon>
        <taxon>Marasmiineae</taxon>
        <taxon>Omphalotaceae</taxon>
        <taxon>Marasmiellus</taxon>
    </lineage>
</organism>